<protein>
    <submittedName>
        <fullName evidence="2">Uncharacterized protein</fullName>
    </submittedName>
</protein>
<dbReference type="EMBL" id="CP042430">
    <property type="protein sequence ID" value="QEC48664.1"/>
    <property type="molecule type" value="Genomic_DNA"/>
</dbReference>
<organism evidence="2 3">
    <name type="scientific">Baekduia soli</name>
    <dbReference type="NCBI Taxonomy" id="496014"/>
    <lineage>
        <taxon>Bacteria</taxon>
        <taxon>Bacillati</taxon>
        <taxon>Actinomycetota</taxon>
        <taxon>Thermoleophilia</taxon>
        <taxon>Solirubrobacterales</taxon>
        <taxon>Baekduiaceae</taxon>
        <taxon>Baekduia</taxon>
    </lineage>
</organism>
<dbReference type="Proteomes" id="UP000321805">
    <property type="component" value="Chromosome"/>
</dbReference>
<dbReference type="RefSeq" id="WP_146920456.1">
    <property type="nucleotide sequence ID" value="NZ_CP042430.1"/>
</dbReference>
<accession>A0A5B8U6E4</accession>
<dbReference type="OrthoDB" id="5242414at2"/>
<keyword evidence="1" id="KW-1133">Transmembrane helix</keyword>
<feature type="transmembrane region" description="Helical" evidence="1">
    <location>
        <begin position="54"/>
        <end position="75"/>
    </location>
</feature>
<feature type="transmembrane region" description="Helical" evidence="1">
    <location>
        <begin position="87"/>
        <end position="112"/>
    </location>
</feature>
<dbReference type="AlphaFoldDB" id="A0A5B8U6E4"/>
<reference evidence="2 3" key="1">
    <citation type="journal article" date="2018" name="J. Microbiol.">
        <title>Baekduia soli gen. nov., sp. nov., a novel bacterium isolated from the soil of Baekdu Mountain and proposal of a novel family name, Baekduiaceae fam. nov.</title>
        <authorList>
            <person name="An D.S."/>
            <person name="Siddiqi M.Z."/>
            <person name="Kim K.H."/>
            <person name="Yu H.S."/>
            <person name="Im W.T."/>
        </authorList>
    </citation>
    <scope>NUCLEOTIDE SEQUENCE [LARGE SCALE GENOMIC DNA]</scope>
    <source>
        <strain evidence="2 3">BR7-21</strain>
    </source>
</reference>
<evidence type="ECO:0000256" key="1">
    <source>
        <dbReference type="SAM" id="Phobius"/>
    </source>
</evidence>
<sequence>MRPTLTGIEDALAEAGGVGAPRERAGQLRALLGRELEHGARELTLARSGYGHPVLVAVAPVAGGLIAVAPVTAALRADPDAVDERAWLLVAALVGALVDAGGTAGALTAGALDGHLALHLAAPDPESAELVPLAFEDQVAPVDRLRAGALVLPGAVLADAEDLRAPIGAAHPLLVALEVARLGGHPADPASVAEHEEAVLGALAAPGGEVSRPHDDPDPARRVARRILQRLDGMGKWGGYHTDFTHLARGFAGNDRALADEVGEALLAAGLLAEKPSVGQRHVFLDPRRARDIRALIERGDVPGGLQLPAAGS</sequence>
<keyword evidence="3" id="KW-1185">Reference proteome</keyword>
<evidence type="ECO:0000313" key="3">
    <source>
        <dbReference type="Proteomes" id="UP000321805"/>
    </source>
</evidence>
<proteinExistence type="predicted"/>
<gene>
    <name evidence="2" type="ORF">FSW04_14495</name>
</gene>
<dbReference type="KEGG" id="bsol:FSW04_14495"/>
<keyword evidence="1" id="KW-0472">Membrane</keyword>
<name>A0A5B8U6E4_9ACTN</name>
<keyword evidence="1" id="KW-0812">Transmembrane</keyword>
<evidence type="ECO:0000313" key="2">
    <source>
        <dbReference type="EMBL" id="QEC48664.1"/>
    </source>
</evidence>